<evidence type="ECO:0000256" key="1">
    <source>
        <dbReference type="SAM" id="SignalP"/>
    </source>
</evidence>
<keyword evidence="1" id="KW-0732">Signal</keyword>
<name>A0ABU2A8P5_9BURK</name>
<gene>
    <name evidence="2" type="ORF">J2X21_001529</name>
</gene>
<organism evidence="2 3">
    <name type="scientific">Roseateles asaccharophilus</name>
    <dbReference type="NCBI Taxonomy" id="582607"/>
    <lineage>
        <taxon>Bacteria</taxon>
        <taxon>Pseudomonadati</taxon>
        <taxon>Pseudomonadota</taxon>
        <taxon>Betaproteobacteria</taxon>
        <taxon>Burkholderiales</taxon>
        <taxon>Sphaerotilaceae</taxon>
        <taxon>Roseateles</taxon>
    </lineage>
</organism>
<feature type="chain" id="PRO_5045450181" evidence="1">
    <location>
        <begin position="20"/>
        <end position="259"/>
    </location>
</feature>
<dbReference type="RefSeq" id="WP_310326843.1">
    <property type="nucleotide sequence ID" value="NZ_JAVDXV010000002.1"/>
</dbReference>
<reference evidence="2 3" key="1">
    <citation type="submission" date="2023-07" db="EMBL/GenBank/DDBJ databases">
        <title>Sorghum-associated microbial communities from plants grown in Nebraska, USA.</title>
        <authorList>
            <person name="Schachtman D."/>
        </authorList>
    </citation>
    <scope>NUCLEOTIDE SEQUENCE [LARGE SCALE GENOMIC DNA]</scope>
    <source>
        <strain evidence="2 3">BE316</strain>
    </source>
</reference>
<comment type="caution">
    <text evidence="2">The sequence shown here is derived from an EMBL/GenBank/DDBJ whole genome shotgun (WGS) entry which is preliminary data.</text>
</comment>
<feature type="signal peptide" evidence="1">
    <location>
        <begin position="1"/>
        <end position="19"/>
    </location>
</feature>
<proteinExistence type="predicted"/>
<accession>A0ABU2A8P5</accession>
<dbReference type="Proteomes" id="UP001180825">
    <property type="component" value="Unassembled WGS sequence"/>
</dbReference>
<protein>
    <submittedName>
        <fullName evidence="2">Uncharacterized protein</fullName>
    </submittedName>
</protein>
<keyword evidence="3" id="KW-1185">Reference proteome</keyword>
<evidence type="ECO:0000313" key="2">
    <source>
        <dbReference type="EMBL" id="MDR7332403.1"/>
    </source>
</evidence>
<sequence>MKTAVLALLAGLAATAASAGSDWRYQLAGQQEWQQWRETGRDGRRVVAEDGRLAGLSATLAWAPRDAASATLRFGTSWGGRDYRGLSNQGNDLRTRSDLSHVFVRAEGAWAPQPLGGTWHWQPLMAAEFWQWRRRLQDAGNARGYPERYRQGLLLLGLQAGDEAGALLRLEAGTGPAGSNRVELPGRDAAALPLGRARSWRVGLGSAMLEGWRWDVSAERLTFAAGEERPITLQGVPLQSARQPRTELRRLQFQLSWGG</sequence>
<dbReference type="EMBL" id="JAVDXV010000002">
    <property type="protein sequence ID" value="MDR7332403.1"/>
    <property type="molecule type" value="Genomic_DNA"/>
</dbReference>
<evidence type="ECO:0000313" key="3">
    <source>
        <dbReference type="Proteomes" id="UP001180825"/>
    </source>
</evidence>